<evidence type="ECO:0008006" key="4">
    <source>
        <dbReference type="Google" id="ProtNLM"/>
    </source>
</evidence>
<evidence type="ECO:0000313" key="3">
    <source>
        <dbReference type="Proteomes" id="UP000322530"/>
    </source>
</evidence>
<proteinExistence type="predicted"/>
<keyword evidence="1" id="KW-0472">Membrane</keyword>
<dbReference type="Proteomes" id="UP000322530">
    <property type="component" value="Unassembled WGS sequence"/>
</dbReference>
<accession>A0A5A5TKJ6</accession>
<keyword evidence="1" id="KW-1133">Transmembrane helix</keyword>
<name>A0A5A5TKJ6_9CHLR</name>
<sequence>MILSPGLRKIALTAHVTSSIGWFGAVAAFLMLALFGMLSQDQELVRATYLAMRLTAWFVIVPFAALSLASGVVSSLSTKWGLFRHYWVLLKLVITSGATFLLLVHTQAIDLLAGIAAKTSVLGAYPSGMQLKMVVTSGATLVVLIMLTGLAIYKPRGMTP</sequence>
<keyword evidence="3" id="KW-1185">Reference proteome</keyword>
<evidence type="ECO:0000256" key="1">
    <source>
        <dbReference type="SAM" id="Phobius"/>
    </source>
</evidence>
<keyword evidence="1" id="KW-0812">Transmembrane</keyword>
<organism evidence="2 3">
    <name type="scientific">Dictyobacter arantiisoli</name>
    <dbReference type="NCBI Taxonomy" id="2014874"/>
    <lineage>
        <taxon>Bacteria</taxon>
        <taxon>Bacillati</taxon>
        <taxon>Chloroflexota</taxon>
        <taxon>Ktedonobacteria</taxon>
        <taxon>Ktedonobacterales</taxon>
        <taxon>Dictyobacteraceae</taxon>
        <taxon>Dictyobacter</taxon>
    </lineage>
</organism>
<protein>
    <recommendedName>
        <fullName evidence="4">DUF2269 domain-containing protein</fullName>
    </recommendedName>
</protein>
<dbReference type="EMBL" id="BIXY01000196">
    <property type="protein sequence ID" value="GCF11987.1"/>
    <property type="molecule type" value="Genomic_DNA"/>
</dbReference>
<feature type="transmembrane region" description="Helical" evidence="1">
    <location>
        <begin position="85"/>
        <end position="104"/>
    </location>
</feature>
<feature type="transmembrane region" description="Helical" evidence="1">
    <location>
        <begin position="20"/>
        <end position="38"/>
    </location>
</feature>
<feature type="transmembrane region" description="Helical" evidence="1">
    <location>
        <begin position="134"/>
        <end position="153"/>
    </location>
</feature>
<comment type="caution">
    <text evidence="2">The sequence shown here is derived from an EMBL/GenBank/DDBJ whole genome shotgun (WGS) entry which is preliminary data.</text>
</comment>
<feature type="transmembrane region" description="Helical" evidence="1">
    <location>
        <begin position="50"/>
        <end position="73"/>
    </location>
</feature>
<gene>
    <name evidence="2" type="ORF">KDI_55510</name>
</gene>
<reference evidence="2 3" key="1">
    <citation type="submission" date="2019-01" db="EMBL/GenBank/DDBJ databases">
        <title>Draft genome sequence of Dictyobacter sp. Uno17.</title>
        <authorList>
            <person name="Wang C.M."/>
            <person name="Zheng Y."/>
            <person name="Sakai Y."/>
            <person name="Abe K."/>
            <person name="Yokota A."/>
            <person name="Yabe S."/>
        </authorList>
    </citation>
    <scope>NUCLEOTIDE SEQUENCE [LARGE SCALE GENOMIC DNA]</scope>
    <source>
        <strain evidence="2 3">Uno17</strain>
    </source>
</reference>
<dbReference type="AlphaFoldDB" id="A0A5A5TKJ6"/>
<evidence type="ECO:0000313" key="2">
    <source>
        <dbReference type="EMBL" id="GCF11987.1"/>
    </source>
</evidence>
<dbReference type="RefSeq" id="WP_149404778.1">
    <property type="nucleotide sequence ID" value="NZ_BIXY01000196.1"/>
</dbReference>
<dbReference type="OrthoDB" id="156858at2"/>